<reference evidence="1 2" key="1">
    <citation type="journal article" date="2012" name="J. Bacteriol.">
        <title>Genome Sequence of "Candidatus Nitrosoarchaeum limnia" BG20, a Low-Salinity Ammonia-Oxidizing Archaeon from the San Francisco Bay Estuary.</title>
        <authorList>
            <person name="Mosier A.C."/>
            <person name="Allen E.E."/>
            <person name="Kim M."/>
            <person name="Ferriera S."/>
            <person name="Francis C.A."/>
        </authorList>
    </citation>
    <scope>NUCLEOTIDE SEQUENCE [LARGE SCALE GENOMIC DNA]</scope>
    <source>
        <strain evidence="1 2">BG20</strain>
    </source>
</reference>
<dbReference type="Proteomes" id="UP000014065">
    <property type="component" value="Unassembled WGS sequence"/>
</dbReference>
<gene>
    <name evidence="1" type="ORF">BG20_I2158</name>
</gene>
<proteinExistence type="predicted"/>
<organism evidence="1 2">
    <name type="scientific">Candidatus Nitrosarchaeum limnium BG20</name>
    <dbReference type="NCBI Taxonomy" id="859192"/>
    <lineage>
        <taxon>Archaea</taxon>
        <taxon>Nitrososphaerota</taxon>
        <taxon>Nitrososphaeria</taxon>
        <taxon>Nitrosopumilales</taxon>
        <taxon>Nitrosopumilaceae</taxon>
        <taxon>Nitrosarchaeum</taxon>
    </lineage>
</organism>
<dbReference type="EMBL" id="AHJG01000225">
    <property type="protein sequence ID" value="EPA05085.1"/>
    <property type="molecule type" value="Genomic_DNA"/>
</dbReference>
<sequence>MPFISHCRLILLLIKDKRAICKGTGTIALLEPTPNKPKILLSLD</sequence>
<evidence type="ECO:0000313" key="2">
    <source>
        <dbReference type="Proteomes" id="UP000014065"/>
    </source>
</evidence>
<evidence type="ECO:0000313" key="1">
    <source>
        <dbReference type="EMBL" id="EPA05085.1"/>
    </source>
</evidence>
<comment type="caution">
    <text evidence="1">The sequence shown here is derived from an EMBL/GenBank/DDBJ whole genome shotgun (WGS) entry which is preliminary data.</text>
</comment>
<name>S2E1B4_9ARCH</name>
<keyword evidence="2" id="KW-1185">Reference proteome</keyword>
<dbReference type="AlphaFoldDB" id="S2E1B4"/>
<accession>S2E1B4</accession>
<protein>
    <submittedName>
        <fullName evidence="1">Uncharacterized protein</fullName>
    </submittedName>
</protein>